<organism evidence="1">
    <name type="scientific">Rhizophora mucronata</name>
    <name type="common">Asiatic mangrove</name>
    <dbReference type="NCBI Taxonomy" id="61149"/>
    <lineage>
        <taxon>Eukaryota</taxon>
        <taxon>Viridiplantae</taxon>
        <taxon>Streptophyta</taxon>
        <taxon>Embryophyta</taxon>
        <taxon>Tracheophyta</taxon>
        <taxon>Spermatophyta</taxon>
        <taxon>Magnoliopsida</taxon>
        <taxon>eudicotyledons</taxon>
        <taxon>Gunneridae</taxon>
        <taxon>Pentapetalae</taxon>
        <taxon>rosids</taxon>
        <taxon>fabids</taxon>
        <taxon>Malpighiales</taxon>
        <taxon>Rhizophoraceae</taxon>
        <taxon>Rhizophora</taxon>
    </lineage>
</organism>
<proteinExistence type="predicted"/>
<sequence length="71" mass="7863">MTCPKRDVHPSTGGVSREQFLRVNVTKLWAERVRSRKALYVGTGNSANHVLKPAVMGRSLTNEMRTARAPA</sequence>
<protein>
    <submittedName>
        <fullName evidence="1">Uncharacterized protein</fullName>
    </submittedName>
</protein>
<reference evidence="1" key="1">
    <citation type="submission" date="2018-02" db="EMBL/GenBank/DDBJ databases">
        <title>Rhizophora mucronata_Transcriptome.</title>
        <authorList>
            <person name="Meera S.P."/>
            <person name="Sreeshan A."/>
            <person name="Augustine A."/>
        </authorList>
    </citation>
    <scope>NUCLEOTIDE SEQUENCE</scope>
    <source>
        <tissue evidence="1">Leaf</tissue>
    </source>
</reference>
<name>A0A2P2PCJ2_RHIMU</name>
<dbReference type="AlphaFoldDB" id="A0A2P2PCJ2"/>
<evidence type="ECO:0000313" key="1">
    <source>
        <dbReference type="EMBL" id="MBX52460.1"/>
    </source>
</evidence>
<accession>A0A2P2PCJ2</accession>
<dbReference type="EMBL" id="GGEC01071976">
    <property type="protein sequence ID" value="MBX52460.1"/>
    <property type="molecule type" value="Transcribed_RNA"/>
</dbReference>